<gene>
    <name evidence="6" type="ORF">EAI_01052</name>
</gene>
<dbReference type="InterPro" id="IPR012677">
    <property type="entry name" value="Nucleotide-bd_a/b_plait_sf"/>
</dbReference>
<evidence type="ECO:0000256" key="1">
    <source>
        <dbReference type="ARBA" id="ARBA00004642"/>
    </source>
</evidence>
<dbReference type="PROSITE" id="PS50102">
    <property type="entry name" value="RRM"/>
    <property type="match status" value="1"/>
</dbReference>
<dbReference type="STRING" id="610380.E2BKW8"/>
<evidence type="ECO:0000256" key="2">
    <source>
        <dbReference type="ARBA" id="ARBA00022884"/>
    </source>
</evidence>
<dbReference type="InterPro" id="IPR052285">
    <property type="entry name" value="NEXT_complex_subunit"/>
</dbReference>
<dbReference type="Gene3D" id="3.30.70.330">
    <property type="match status" value="1"/>
</dbReference>
<evidence type="ECO:0000313" key="7">
    <source>
        <dbReference type="Proteomes" id="UP000008237"/>
    </source>
</evidence>
<evidence type="ECO:0000256" key="4">
    <source>
        <dbReference type="PROSITE-ProRule" id="PRU00176"/>
    </source>
</evidence>
<reference evidence="6 7" key="1">
    <citation type="journal article" date="2010" name="Science">
        <title>Genomic comparison of the ants Camponotus floridanus and Harpegnathos saltator.</title>
        <authorList>
            <person name="Bonasio R."/>
            <person name="Zhang G."/>
            <person name="Ye C."/>
            <person name="Mutti N.S."/>
            <person name="Fang X."/>
            <person name="Qin N."/>
            <person name="Donahue G."/>
            <person name="Yang P."/>
            <person name="Li Q."/>
            <person name="Li C."/>
            <person name="Zhang P."/>
            <person name="Huang Z."/>
            <person name="Berger S.L."/>
            <person name="Reinberg D."/>
            <person name="Wang J."/>
            <person name="Liebig J."/>
        </authorList>
    </citation>
    <scope>NUCLEOTIDE SEQUENCE [LARGE SCALE GENOMIC DNA]</scope>
    <source>
        <strain evidence="6 7">R22 G/1</strain>
    </source>
</reference>
<evidence type="ECO:0000259" key="5">
    <source>
        <dbReference type="PROSITE" id="PS50102"/>
    </source>
</evidence>
<organism evidence="7">
    <name type="scientific">Harpegnathos saltator</name>
    <name type="common">Jerdon's jumping ant</name>
    <dbReference type="NCBI Taxonomy" id="610380"/>
    <lineage>
        <taxon>Eukaryota</taxon>
        <taxon>Metazoa</taxon>
        <taxon>Ecdysozoa</taxon>
        <taxon>Arthropoda</taxon>
        <taxon>Hexapoda</taxon>
        <taxon>Insecta</taxon>
        <taxon>Pterygota</taxon>
        <taxon>Neoptera</taxon>
        <taxon>Endopterygota</taxon>
        <taxon>Hymenoptera</taxon>
        <taxon>Apocrita</taxon>
        <taxon>Aculeata</taxon>
        <taxon>Formicoidea</taxon>
        <taxon>Formicidae</taxon>
        <taxon>Ponerinae</taxon>
        <taxon>Ponerini</taxon>
        <taxon>Harpegnathos</taxon>
    </lineage>
</organism>
<keyword evidence="3" id="KW-0539">Nucleus</keyword>
<dbReference type="GO" id="GO:0005654">
    <property type="term" value="C:nucleoplasm"/>
    <property type="evidence" value="ECO:0007669"/>
    <property type="project" value="UniProtKB-SubCell"/>
</dbReference>
<dbReference type="Proteomes" id="UP000008237">
    <property type="component" value="Unassembled WGS sequence"/>
</dbReference>
<dbReference type="InterPro" id="IPR035979">
    <property type="entry name" value="RBD_domain_sf"/>
</dbReference>
<dbReference type="SUPFAM" id="SSF54928">
    <property type="entry name" value="RNA-binding domain, RBD"/>
    <property type="match status" value="1"/>
</dbReference>
<keyword evidence="2 4" id="KW-0694">RNA-binding</keyword>
<dbReference type="PANTHER" id="PTHR13798:SF11">
    <property type="entry name" value="RNA-BINDING PROTEIN 7-RELATED"/>
    <property type="match status" value="1"/>
</dbReference>
<dbReference type="GO" id="GO:0000381">
    <property type="term" value="P:regulation of alternative mRNA splicing, via spliceosome"/>
    <property type="evidence" value="ECO:0007669"/>
    <property type="project" value="TreeGrafter"/>
</dbReference>
<comment type="subcellular location">
    <subcellularLocation>
        <location evidence="1">Nucleus</location>
        <location evidence="1">Nucleoplasm</location>
    </subcellularLocation>
</comment>
<dbReference type="PANTHER" id="PTHR13798">
    <property type="entry name" value="RNA BINDING MOTIF RBM PROTEIN -RELATED"/>
    <property type="match status" value="1"/>
</dbReference>
<dbReference type="OMA" id="HRMSTIF"/>
<dbReference type="Pfam" id="PF00076">
    <property type="entry name" value="RRM_1"/>
    <property type="match status" value="1"/>
</dbReference>
<accession>E2BKW8</accession>
<dbReference type="InParanoid" id="E2BKW8"/>
<protein>
    <submittedName>
        <fullName evidence="6">Putative RNA-binding protein 11</fullName>
    </submittedName>
</protein>
<sequence>MDEDRRTIFCGNLSSKVTEDILYELFLQVRPVQKISIPKDRDGKQRTFGFITYKHVNSVKYALHLFMGTILYDRVLIMKPKNNAEVQVDQYVDNMMQQIQLQHQTQI</sequence>
<proteinExistence type="predicted"/>
<dbReference type="OrthoDB" id="407442at2759"/>
<feature type="domain" description="RRM" evidence="5">
    <location>
        <begin position="6"/>
        <end position="83"/>
    </location>
</feature>
<evidence type="ECO:0000256" key="3">
    <source>
        <dbReference type="ARBA" id="ARBA00023242"/>
    </source>
</evidence>
<dbReference type="SMART" id="SM00360">
    <property type="entry name" value="RRM"/>
    <property type="match status" value="1"/>
</dbReference>
<name>E2BKW8_HARSA</name>
<dbReference type="GO" id="GO:0003727">
    <property type="term" value="F:single-stranded RNA binding"/>
    <property type="evidence" value="ECO:0007669"/>
    <property type="project" value="TreeGrafter"/>
</dbReference>
<dbReference type="EMBL" id="GL448836">
    <property type="protein sequence ID" value="EFN83664.1"/>
    <property type="molecule type" value="Genomic_DNA"/>
</dbReference>
<keyword evidence="7" id="KW-1185">Reference proteome</keyword>
<dbReference type="AlphaFoldDB" id="E2BKW8"/>
<dbReference type="InterPro" id="IPR000504">
    <property type="entry name" value="RRM_dom"/>
</dbReference>
<feature type="non-terminal residue" evidence="6">
    <location>
        <position position="107"/>
    </location>
</feature>
<evidence type="ECO:0000313" key="6">
    <source>
        <dbReference type="EMBL" id="EFN83664.1"/>
    </source>
</evidence>